<dbReference type="GO" id="GO:0000271">
    <property type="term" value="P:polysaccharide biosynthetic process"/>
    <property type="evidence" value="ECO:0007669"/>
    <property type="project" value="UniProtKB-KW"/>
</dbReference>
<reference evidence="8 9" key="1">
    <citation type="submission" date="2018-06" db="EMBL/GenBank/DDBJ databases">
        <title>Freshwater and sediment microbial communities from various areas in North America, analyzing microbe dynamics in response to fracking.</title>
        <authorList>
            <person name="Lamendella R."/>
        </authorList>
    </citation>
    <scope>NUCLEOTIDE SEQUENCE [LARGE SCALE GENOMIC DNA]</scope>
    <source>
        <strain evidence="8 9">3b_TX</strain>
    </source>
</reference>
<evidence type="ECO:0000313" key="8">
    <source>
        <dbReference type="EMBL" id="RBP68796.1"/>
    </source>
</evidence>
<proteinExistence type="inferred from homology"/>
<dbReference type="Pfam" id="PF11380">
    <property type="entry name" value="Stealth_CR2"/>
    <property type="match status" value="1"/>
</dbReference>
<dbReference type="InterPro" id="IPR031357">
    <property type="entry name" value="Stealth_CR3"/>
</dbReference>
<dbReference type="EMBL" id="QNSB01000015">
    <property type="protein sequence ID" value="RBP68796.1"/>
    <property type="molecule type" value="Genomic_DNA"/>
</dbReference>
<keyword evidence="3" id="KW-0270">Exopolysaccharide synthesis</keyword>
<dbReference type="PANTHER" id="PTHR24045:SF0">
    <property type="entry name" value="N-ACETYLGLUCOSAMINE-1-PHOSPHOTRANSFERASE SUBUNITS ALPHA_BETA"/>
    <property type="match status" value="1"/>
</dbReference>
<feature type="domain" description="Stealth protein CR1 conserved region 1" evidence="5">
    <location>
        <begin position="238"/>
        <end position="263"/>
    </location>
</feature>
<dbReference type="Proteomes" id="UP000253509">
    <property type="component" value="Unassembled WGS sequence"/>
</dbReference>
<feature type="domain" description="Stealth protein CR3 conserved region 3" evidence="6">
    <location>
        <begin position="429"/>
        <end position="477"/>
    </location>
</feature>
<dbReference type="InterPro" id="IPR021520">
    <property type="entry name" value="Stealth_CR2"/>
</dbReference>
<evidence type="ECO:0000256" key="2">
    <source>
        <dbReference type="ARBA" id="ARBA00022679"/>
    </source>
</evidence>
<dbReference type="InterPro" id="IPR031356">
    <property type="entry name" value="Stealth_CR4"/>
</dbReference>
<organism evidence="8 9">
    <name type="scientific">Brevibacterium celere</name>
    <dbReference type="NCBI Taxonomy" id="225845"/>
    <lineage>
        <taxon>Bacteria</taxon>
        <taxon>Bacillati</taxon>
        <taxon>Actinomycetota</taxon>
        <taxon>Actinomycetes</taxon>
        <taxon>Micrococcales</taxon>
        <taxon>Brevibacteriaceae</taxon>
        <taxon>Brevibacterium</taxon>
    </lineage>
</organism>
<dbReference type="GO" id="GO:0016772">
    <property type="term" value="F:transferase activity, transferring phosphorus-containing groups"/>
    <property type="evidence" value="ECO:0007669"/>
    <property type="project" value="InterPro"/>
</dbReference>
<evidence type="ECO:0000259" key="7">
    <source>
        <dbReference type="Pfam" id="PF17103"/>
    </source>
</evidence>
<evidence type="ECO:0000313" key="9">
    <source>
        <dbReference type="Proteomes" id="UP000253509"/>
    </source>
</evidence>
<dbReference type="Pfam" id="PF17102">
    <property type="entry name" value="Stealth_CR3"/>
    <property type="match status" value="1"/>
</dbReference>
<evidence type="ECO:0000259" key="5">
    <source>
        <dbReference type="Pfam" id="PF17101"/>
    </source>
</evidence>
<dbReference type="AlphaFoldDB" id="A0A366IFI9"/>
<comment type="caution">
    <text evidence="8">The sequence shown here is derived from an EMBL/GenBank/DDBJ whole genome shotgun (WGS) entry which is preliminary data.</text>
</comment>
<gene>
    <name evidence="8" type="ORF">DFO65_11573</name>
</gene>
<protein>
    <submittedName>
        <fullName evidence="8">Stealth-like protein</fullName>
    </submittedName>
</protein>
<feature type="domain" description="Stealth protein CR2 conserved region 2" evidence="4">
    <location>
        <begin position="279"/>
        <end position="384"/>
    </location>
</feature>
<evidence type="ECO:0000256" key="1">
    <source>
        <dbReference type="ARBA" id="ARBA00007583"/>
    </source>
</evidence>
<evidence type="ECO:0000256" key="3">
    <source>
        <dbReference type="ARBA" id="ARBA00023169"/>
    </source>
</evidence>
<dbReference type="PANTHER" id="PTHR24045">
    <property type="match status" value="1"/>
</dbReference>
<dbReference type="InterPro" id="IPR047141">
    <property type="entry name" value="Stealth"/>
</dbReference>
<dbReference type="Pfam" id="PF17101">
    <property type="entry name" value="Stealth_CR1"/>
    <property type="match status" value="1"/>
</dbReference>
<keyword evidence="2" id="KW-0808">Transferase</keyword>
<dbReference type="RefSeq" id="WP_113905462.1">
    <property type="nucleotide sequence ID" value="NZ_QNSB01000015.1"/>
</dbReference>
<accession>A0A366IFI9</accession>
<name>A0A366IFI9_9MICO</name>
<dbReference type="Pfam" id="PF17103">
    <property type="entry name" value="Stealth_CR4"/>
    <property type="match status" value="1"/>
</dbReference>
<sequence length="558" mass="63054">MFTTLLAPVRGTVASKMSVRQKVLVSKLRHGEMGWQEYAKQSVGALRGSGGREPALQTAESIHISEEVRRDNLLRIRDALAEAGAEFVELPRRGLERSVLVVPRAGLRAALRALRSLPGSSGWSLAFEDERLQPIVEDHLAKKFDAVSRIICRRRVCAPNGRVLSSRSEQVVVEFWDDLGPRVPRVDGSTHIPGTLHRRVRNPRIVVEYLTPEMWDDAAVGNDRRVEFAAPDIYTVREPVDVVYTWVDGSDVEWKKRQLAARGMSDEDELNATALSASRFTDRNELMYSLRSLESYASWVNHIYIVTDRQVPEWLNTDHPKITVVDHRDIFSRPENLPVFNSHAIESQLHHIEGLSEQYLYLNDDLFFMRPTSPELFFTGSGLSKFFPSTAPLDLAEATARDLPVLSAAKHGREFMLSRHGRTVTHKFKHTPHPQLKSVLAEFERREPELFAAVSASTFRHPDDCSIASSLYHFHAYAQGRAVDAGIRYAYMDIARPDAALYLRRLSRRNDLDVLCLNDTDFGNGNPEAVTSLLTGFLEERFPFPSSFEKDEPANDPG</sequence>
<feature type="domain" description="Stealth protein CR4 conserved region 4" evidence="7">
    <location>
        <begin position="508"/>
        <end position="554"/>
    </location>
</feature>
<evidence type="ECO:0000259" key="4">
    <source>
        <dbReference type="Pfam" id="PF11380"/>
    </source>
</evidence>
<dbReference type="InterPro" id="IPR031358">
    <property type="entry name" value="Stealth_CR1"/>
</dbReference>
<evidence type="ECO:0000259" key="6">
    <source>
        <dbReference type="Pfam" id="PF17102"/>
    </source>
</evidence>
<keyword evidence="9" id="KW-1185">Reference proteome</keyword>
<comment type="similarity">
    <text evidence="1">Belongs to the stealth family.</text>
</comment>